<sequence length="126" mass="14517">MQLISAVISSITQYWMGIIQLPVRVLKMVEKACSDFLWNTEEDGKKAKVLWKVVARPKKEGGLGFKDLRSWNMACLVRHLWALSSDSSSLWASWVRHYHLNYTSLWDIPPSIPCSWALRKVLKVDA</sequence>
<name>A0AAV2GA30_9ROSI</name>
<organism evidence="1 2">
    <name type="scientific">Linum trigynum</name>
    <dbReference type="NCBI Taxonomy" id="586398"/>
    <lineage>
        <taxon>Eukaryota</taxon>
        <taxon>Viridiplantae</taxon>
        <taxon>Streptophyta</taxon>
        <taxon>Embryophyta</taxon>
        <taxon>Tracheophyta</taxon>
        <taxon>Spermatophyta</taxon>
        <taxon>Magnoliopsida</taxon>
        <taxon>eudicotyledons</taxon>
        <taxon>Gunneridae</taxon>
        <taxon>Pentapetalae</taxon>
        <taxon>rosids</taxon>
        <taxon>fabids</taxon>
        <taxon>Malpighiales</taxon>
        <taxon>Linaceae</taxon>
        <taxon>Linum</taxon>
    </lineage>
</organism>
<gene>
    <name evidence="1" type="ORF">LTRI10_LOCUS46708</name>
</gene>
<reference evidence="1 2" key="1">
    <citation type="submission" date="2024-04" db="EMBL/GenBank/DDBJ databases">
        <authorList>
            <person name="Fracassetti M."/>
        </authorList>
    </citation>
    <scope>NUCLEOTIDE SEQUENCE [LARGE SCALE GENOMIC DNA]</scope>
</reference>
<protein>
    <recommendedName>
        <fullName evidence="3">Reverse transcriptase</fullName>
    </recommendedName>
</protein>
<keyword evidence="2" id="KW-1185">Reference proteome</keyword>
<dbReference type="PANTHER" id="PTHR33116:SF78">
    <property type="entry name" value="OS12G0587133 PROTEIN"/>
    <property type="match status" value="1"/>
</dbReference>
<dbReference type="EMBL" id="OZ034821">
    <property type="protein sequence ID" value="CAL1407017.1"/>
    <property type="molecule type" value="Genomic_DNA"/>
</dbReference>
<evidence type="ECO:0000313" key="2">
    <source>
        <dbReference type="Proteomes" id="UP001497516"/>
    </source>
</evidence>
<dbReference type="PANTHER" id="PTHR33116">
    <property type="entry name" value="REVERSE TRANSCRIPTASE ZINC-BINDING DOMAIN-CONTAINING PROTEIN-RELATED-RELATED"/>
    <property type="match status" value="1"/>
</dbReference>
<dbReference type="AlphaFoldDB" id="A0AAV2GA30"/>
<evidence type="ECO:0000313" key="1">
    <source>
        <dbReference type="EMBL" id="CAL1407017.1"/>
    </source>
</evidence>
<accession>A0AAV2GA30</accession>
<dbReference type="Proteomes" id="UP001497516">
    <property type="component" value="Chromosome 8"/>
</dbReference>
<evidence type="ECO:0008006" key="3">
    <source>
        <dbReference type="Google" id="ProtNLM"/>
    </source>
</evidence>
<proteinExistence type="predicted"/>